<dbReference type="OrthoDB" id="6101375at2"/>
<dbReference type="SFLD" id="SFLDS00003">
    <property type="entry name" value="Haloacid_Dehalogenase"/>
    <property type="match status" value="1"/>
</dbReference>
<dbReference type="SUPFAM" id="SSF56784">
    <property type="entry name" value="HAD-like"/>
    <property type="match status" value="1"/>
</dbReference>
<dbReference type="GO" id="GO:0016787">
    <property type="term" value="F:hydrolase activity"/>
    <property type="evidence" value="ECO:0007669"/>
    <property type="project" value="UniProtKB-KW"/>
</dbReference>
<dbReference type="Gene3D" id="1.10.150.240">
    <property type="entry name" value="Putative phosphatase, domain 2"/>
    <property type="match status" value="1"/>
</dbReference>
<dbReference type="InterPro" id="IPR051540">
    <property type="entry name" value="S-2-haloacid_dehalogenase"/>
</dbReference>
<keyword evidence="1 2" id="KW-0378">Hydrolase</keyword>
<sequence length="243" mass="27263">MNAFNPSAFCPSPSPQVLMIDADDTLWENNIYFERAIEQFIRIVDHAELNDAEVRSAFDALEASRVHSHGYGTKAFHHSLLASYEHLTGSICTNEIATQLAGCAESIRSADLTLLDGVQETLPRLFERHTVILVTKGDHEEQHGKLLRSGLADHFHHVEVLHEKHTAAYETLLQRYDCDPAHSWMIGNSPRSDTNPALAAGMHAVYLPHPSTWVLEREPIGSPKAGRRLLHLANFRELLHHFG</sequence>
<dbReference type="EMBL" id="LT629690">
    <property type="protein sequence ID" value="SDF18975.1"/>
    <property type="molecule type" value="Genomic_DNA"/>
</dbReference>
<name>A0A1G7J276_9BACT</name>
<dbReference type="InterPro" id="IPR023214">
    <property type="entry name" value="HAD_sf"/>
</dbReference>
<dbReference type="Gene3D" id="3.40.50.1000">
    <property type="entry name" value="HAD superfamily/HAD-like"/>
    <property type="match status" value="1"/>
</dbReference>
<evidence type="ECO:0000256" key="1">
    <source>
        <dbReference type="ARBA" id="ARBA00022801"/>
    </source>
</evidence>
<gene>
    <name evidence="2" type="ORF">SAMN05444167_1663</name>
</gene>
<evidence type="ECO:0000313" key="2">
    <source>
        <dbReference type="EMBL" id="SDF18975.1"/>
    </source>
</evidence>
<dbReference type="Pfam" id="PF00702">
    <property type="entry name" value="Hydrolase"/>
    <property type="match status" value="1"/>
</dbReference>
<protein>
    <submittedName>
        <fullName evidence="2">Putative hydrolase of the HAD superfamily</fullName>
    </submittedName>
</protein>
<reference evidence="2 3" key="1">
    <citation type="submission" date="2016-10" db="EMBL/GenBank/DDBJ databases">
        <authorList>
            <person name="de Groot N.N."/>
        </authorList>
    </citation>
    <scope>NUCLEOTIDE SEQUENCE [LARGE SCALE GENOMIC DNA]</scope>
    <source>
        <strain evidence="2 3">GAS232</strain>
    </source>
</reference>
<organism evidence="2 3">
    <name type="scientific">Terriglobus roseus</name>
    <dbReference type="NCBI Taxonomy" id="392734"/>
    <lineage>
        <taxon>Bacteria</taxon>
        <taxon>Pseudomonadati</taxon>
        <taxon>Acidobacteriota</taxon>
        <taxon>Terriglobia</taxon>
        <taxon>Terriglobales</taxon>
        <taxon>Acidobacteriaceae</taxon>
        <taxon>Terriglobus</taxon>
    </lineage>
</organism>
<dbReference type="Proteomes" id="UP000182427">
    <property type="component" value="Chromosome I"/>
</dbReference>
<dbReference type="RefSeq" id="WP_083344714.1">
    <property type="nucleotide sequence ID" value="NZ_LT629690.1"/>
</dbReference>
<evidence type="ECO:0000313" key="3">
    <source>
        <dbReference type="Proteomes" id="UP000182427"/>
    </source>
</evidence>
<dbReference type="SFLD" id="SFLDG01129">
    <property type="entry name" value="C1.5:_HAD__Beta-PGM__Phosphata"/>
    <property type="match status" value="1"/>
</dbReference>
<keyword evidence="3" id="KW-1185">Reference proteome</keyword>
<dbReference type="InterPro" id="IPR036412">
    <property type="entry name" value="HAD-like_sf"/>
</dbReference>
<dbReference type="PANTHER" id="PTHR43316">
    <property type="entry name" value="HYDROLASE, HALOACID DELAHOGENASE-RELATED"/>
    <property type="match status" value="1"/>
</dbReference>
<dbReference type="PANTHER" id="PTHR43316:SF8">
    <property type="entry name" value="HAD FAMILY HYDROLASE"/>
    <property type="match status" value="1"/>
</dbReference>
<dbReference type="AlphaFoldDB" id="A0A1G7J276"/>
<proteinExistence type="predicted"/>
<dbReference type="InterPro" id="IPR023198">
    <property type="entry name" value="PGP-like_dom2"/>
</dbReference>
<accession>A0A1G7J276</accession>